<dbReference type="PANTHER" id="PTHR47723">
    <property type="entry name" value="OS05G0353850 PROTEIN"/>
    <property type="match status" value="1"/>
</dbReference>
<reference evidence="1 2" key="1">
    <citation type="journal article" date="2024" name="G3 (Bethesda)">
        <title>Genome assembly of Hibiscus sabdariffa L. provides insights into metabolisms of medicinal natural products.</title>
        <authorList>
            <person name="Kim T."/>
        </authorList>
    </citation>
    <scope>NUCLEOTIDE SEQUENCE [LARGE SCALE GENOMIC DNA]</scope>
    <source>
        <strain evidence="1">TK-2024</strain>
        <tissue evidence="1">Old leaves</tissue>
    </source>
</reference>
<organism evidence="1 2">
    <name type="scientific">Hibiscus sabdariffa</name>
    <name type="common">roselle</name>
    <dbReference type="NCBI Taxonomy" id="183260"/>
    <lineage>
        <taxon>Eukaryota</taxon>
        <taxon>Viridiplantae</taxon>
        <taxon>Streptophyta</taxon>
        <taxon>Embryophyta</taxon>
        <taxon>Tracheophyta</taxon>
        <taxon>Spermatophyta</taxon>
        <taxon>Magnoliopsida</taxon>
        <taxon>eudicotyledons</taxon>
        <taxon>Gunneridae</taxon>
        <taxon>Pentapetalae</taxon>
        <taxon>rosids</taxon>
        <taxon>malvids</taxon>
        <taxon>Malvales</taxon>
        <taxon>Malvaceae</taxon>
        <taxon>Malvoideae</taxon>
        <taxon>Hibiscus</taxon>
    </lineage>
</organism>
<sequence>MESIEAAMQQVRWHHPTNGWVRNNVDGAVGGSNQVASIGEVAREDQAERSNPGWEVRIRHINREANMAADKLTKLLKGQGERYSTPR</sequence>
<name>A0ABR2BD25_9ROSI</name>
<dbReference type="InterPro" id="IPR053151">
    <property type="entry name" value="RNase_H-like"/>
</dbReference>
<protein>
    <recommendedName>
        <fullName evidence="3">RNase H type-1 domain-containing protein</fullName>
    </recommendedName>
</protein>
<comment type="caution">
    <text evidence="1">The sequence shown here is derived from an EMBL/GenBank/DDBJ whole genome shotgun (WGS) entry which is preliminary data.</text>
</comment>
<keyword evidence="2" id="KW-1185">Reference proteome</keyword>
<dbReference type="Proteomes" id="UP001472677">
    <property type="component" value="Unassembled WGS sequence"/>
</dbReference>
<evidence type="ECO:0000313" key="2">
    <source>
        <dbReference type="Proteomes" id="UP001472677"/>
    </source>
</evidence>
<dbReference type="PANTHER" id="PTHR47723:SF24">
    <property type="entry name" value="RNASE H TYPE-1 DOMAIN-CONTAINING PROTEIN"/>
    <property type="match status" value="1"/>
</dbReference>
<accession>A0ABR2BD25</accession>
<proteinExistence type="predicted"/>
<dbReference type="EMBL" id="JBBPBM010000131">
    <property type="protein sequence ID" value="KAK8505023.1"/>
    <property type="molecule type" value="Genomic_DNA"/>
</dbReference>
<evidence type="ECO:0008006" key="3">
    <source>
        <dbReference type="Google" id="ProtNLM"/>
    </source>
</evidence>
<gene>
    <name evidence="1" type="ORF">V6N12_073789</name>
</gene>
<evidence type="ECO:0000313" key="1">
    <source>
        <dbReference type="EMBL" id="KAK8505023.1"/>
    </source>
</evidence>